<dbReference type="Gene3D" id="3.90.230.10">
    <property type="entry name" value="Creatinase/methionine aminopeptidase superfamily"/>
    <property type="match status" value="1"/>
</dbReference>
<dbReference type="SUPFAM" id="SSF55920">
    <property type="entry name" value="Creatinase/aminopeptidase"/>
    <property type="match status" value="1"/>
</dbReference>
<accession>A0A1H9DYL9</accession>
<keyword evidence="2" id="KW-1185">Reference proteome</keyword>
<gene>
    <name evidence="1" type="ORF">SAMN05216548_10314</name>
</gene>
<protein>
    <submittedName>
        <fullName evidence="1">Xaa-Pro aminopeptidase</fullName>
    </submittedName>
</protein>
<proteinExistence type="predicted"/>
<sequence>MTVSLRSISIPDFGVTAEQPHIPASIYEARCKRAYERAGCTWLVVYADREHLANIAFLTGFDPRFEEALFLLGPAGEKILVVGNECAEYTPIAGLPGVTTMIAQTMSLMGQDRTRYPKLSAVLAEAGLAKGQSIGLVGWKYLEPEEMDDGEPGFFASSHMVDTLRRLAGDSAAVVDRTPVLMHPETGLRAIVDVHQIAAQEWSATRASLAVWRIVSGTRVGETEFEAVSRMGYQGLPLGAHTMLSSSDASATLIGLRSPTTRPLGKGDGVTACVCYWGALSARAGLISEGDDAFLQIAKSYFKGLVAWYETADIGVTGGEIHARVVEVLAAGGLRSSLNPGHLVGHDEWVHTPVRPNSRETIASGMPFQVDIIPTPVPQGQFLNCEDPVTFADGTLRSELRQSYPETFARIEARRTFMADKLGVSVRENILPMSSTPLCLAPFWLRPDLLLGLD</sequence>
<dbReference type="EMBL" id="FOFG01000003">
    <property type="protein sequence ID" value="SEQ18545.1"/>
    <property type="molecule type" value="Genomic_DNA"/>
</dbReference>
<dbReference type="STRING" id="1855383.SAMN05216548_10314"/>
<evidence type="ECO:0000313" key="2">
    <source>
        <dbReference type="Proteomes" id="UP000199647"/>
    </source>
</evidence>
<dbReference type="Proteomes" id="UP000199647">
    <property type="component" value="Unassembled WGS sequence"/>
</dbReference>
<keyword evidence="1" id="KW-0378">Hydrolase</keyword>
<name>A0A1H9DYL9_9HYPH</name>
<organism evidence="1 2">
    <name type="scientific">Faunimonas pinastri</name>
    <dbReference type="NCBI Taxonomy" id="1855383"/>
    <lineage>
        <taxon>Bacteria</taxon>
        <taxon>Pseudomonadati</taxon>
        <taxon>Pseudomonadota</taxon>
        <taxon>Alphaproteobacteria</taxon>
        <taxon>Hyphomicrobiales</taxon>
        <taxon>Afifellaceae</taxon>
        <taxon>Faunimonas</taxon>
    </lineage>
</organism>
<dbReference type="OrthoDB" id="9778159at2"/>
<dbReference type="InterPro" id="IPR036005">
    <property type="entry name" value="Creatinase/aminopeptidase-like"/>
</dbReference>
<keyword evidence="1" id="KW-0031">Aminopeptidase</keyword>
<dbReference type="RefSeq" id="WP_092495642.1">
    <property type="nucleotide sequence ID" value="NZ_FOFG01000003.1"/>
</dbReference>
<evidence type="ECO:0000313" key="1">
    <source>
        <dbReference type="EMBL" id="SEQ18545.1"/>
    </source>
</evidence>
<dbReference type="AlphaFoldDB" id="A0A1H9DYL9"/>
<dbReference type="GO" id="GO:0004177">
    <property type="term" value="F:aminopeptidase activity"/>
    <property type="evidence" value="ECO:0007669"/>
    <property type="project" value="UniProtKB-KW"/>
</dbReference>
<keyword evidence="1" id="KW-0645">Protease</keyword>
<reference evidence="1 2" key="1">
    <citation type="submission" date="2016-10" db="EMBL/GenBank/DDBJ databases">
        <authorList>
            <person name="de Groot N.N."/>
        </authorList>
    </citation>
    <scope>NUCLEOTIDE SEQUENCE [LARGE SCALE GENOMIC DNA]</scope>
    <source>
        <strain evidence="1 2">A52C2</strain>
    </source>
</reference>